<dbReference type="Pfam" id="PF14279">
    <property type="entry name" value="HNH_5"/>
    <property type="match status" value="1"/>
</dbReference>
<evidence type="ECO:0000313" key="3">
    <source>
        <dbReference type="Proteomes" id="UP000077407"/>
    </source>
</evidence>
<proteinExistence type="predicted"/>
<dbReference type="InterPro" id="IPR029471">
    <property type="entry name" value="HNH_5"/>
</dbReference>
<dbReference type="AlphaFoldDB" id="A0A162KVM0"/>
<evidence type="ECO:0000313" key="2">
    <source>
        <dbReference type="EMBL" id="OAA84686.1"/>
    </source>
</evidence>
<dbReference type="Proteomes" id="UP000077407">
    <property type="component" value="Unassembled WGS sequence"/>
</dbReference>
<dbReference type="PATRIC" id="fig|1538.10.peg.2478"/>
<sequence length="378" mass="43397">MKNCYVCGCELTKANQSLEHIILNSIGGKLKSKKLLCKTCNSKFGGNIDDKLAKQLNVFANLLNIKRENGNPQSIKVLDEETNEEYIIEPGGKPARSKPLVKITNDGNEVKINVTARNIIESKRILKQLNKKYNQINVDDWLKNAEVKSNPISNITLHACFGGKESFRSICKTAVDYYLCTGGIQKFINHLIPYIDGEIDLNVVNFYYSKNNTPKFKKITHSIIVKGDKKNKILYSYIEFFNVCKFIVLLNGNYTGKSFIQKYCYDVIKTKEIKDNKELDLGLDEITSSLNNNDLPYHRIEEEFGKFLEFWTEKTTKEKTDEIVINAVEEMQTKFANEKFITEEMISFLSDKVAREFVKLVCKRNEHQSSFTDKKPSP</sequence>
<organism evidence="2 3">
    <name type="scientific">Clostridium ljungdahlii</name>
    <dbReference type="NCBI Taxonomy" id="1538"/>
    <lineage>
        <taxon>Bacteria</taxon>
        <taxon>Bacillati</taxon>
        <taxon>Bacillota</taxon>
        <taxon>Clostridia</taxon>
        <taxon>Eubacteriales</taxon>
        <taxon>Clostridiaceae</taxon>
        <taxon>Clostridium</taxon>
    </lineage>
</organism>
<comment type="caution">
    <text evidence="2">The sequence shown here is derived from an EMBL/GenBank/DDBJ whole genome shotgun (WGS) entry which is preliminary data.</text>
</comment>
<gene>
    <name evidence="2" type="ORF">WY13_02585</name>
</gene>
<accession>A0A162KVM0</accession>
<feature type="domain" description="HNH endonuclease 5" evidence="1">
    <location>
        <begin position="4"/>
        <end position="56"/>
    </location>
</feature>
<protein>
    <recommendedName>
        <fullName evidence="1">HNH endonuclease 5 domain-containing protein</fullName>
    </recommendedName>
</protein>
<dbReference type="EMBL" id="LITT01000035">
    <property type="protein sequence ID" value="OAA84686.1"/>
    <property type="molecule type" value="Genomic_DNA"/>
</dbReference>
<reference evidence="2 3" key="1">
    <citation type="journal article" date="2015" name="Biotechnol. Bioeng.">
        <title>Genome sequence and phenotypic characterization of Caulobacter segnis.</title>
        <authorList>
            <person name="Patel S."/>
            <person name="Fletcher B."/>
            <person name="Scott D.C."/>
            <person name="Ely B."/>
        </authorList>
    </citation>
    <scope>NUCLEOTIDE SEQUENCE [LARGE SCALE GENOMIC DNA]</scope>
    <source>
        <strain evidence="2 3">ERI-2</strain>
    </source>
</reference>
<name>A0A162KVM0_9CLOT</name>
<dbReference type="RefSeq" id="WP_063555983.1">
    <property type="nucleotide sequence ID" value="NZ_LITT01000035.1"/>
</dbReference>
<evidence type="ECO:0000259" key="1">
    <source>
        <dbReference type="Pfam" id="PF14279"/>
    </source>
</evidence>